<dbReference type="Proteomes" id="UP001431783">
    <property type="component" value="Unassembled WGS sequence"/>
</dbReference>
<dbReference type="InterPro" id="IPR018114">
    <property type="entry name" value="TRYPSIN_HIS"/>
</dbReference>
<evidence type="ECO:0000256" key="7">
    <source>
        <dbReference type="SAM" id="SignalP"/>
    </source>
</evidence>
<comment type="subcellular location">
    <subcellularLocation>
        <location evidence="1">Secreted</location>
    </subcellularLocation>
</comment>
<keyword evidence="10" id="KW-1185">Reference proteome</keyword>
<proteinExistence type="predicted"/>
<dbReference type="SUPFAM" id="SSF50494">
    <property type="entry name" value="Trypsin-like serine proteases"/>
    <property type="match status" value="1"/>
</dbReference>
<feature type="signal peptide" evidence="7">
    <location>
        <begin position="1"/>
        <end position="19"/>
    </location>
</feature>
<feature type="compositionally biased region" description="Gly residues" evidence="6">
    <location>
        <begin position="52"/>
        <end position="63"/>
    </location>
</feature>
<comment type="caution">
    <text evidence="9">The sequence shown here is derived from an EMBL/GenBank/DDBJ whole genome shotgun (WGS) entry which is preliminary data.</text>
</comment>
<dbReference type="SMART" id="SM00020">
    <property type="entry name" value="Tryp_SPc"/>
    <property type="match status" value="1"/>
</dbReference>
<accession>A0AAW1U5N6</accession>
<reference evidence="9 10" key="1">
    <citation type="submission" date="2023-03" db="EMBL/GenBank/DDBJ databases">
        <title>Genome insight into feeding habits of ladybird beetles.</title>
        <authorList>
            <person name="Li H.-S."/>
            <person name="Huang Y.-H."/>
            <person name="Pang H."/>
        </authorList>
    </citation>
    <scope>NUCLEOTIDE SEQUENCE [LARGE SCALE GENOMIC DNA]</scope>
    <source>
        <strain evidence="9">SYSU_2023b</strain>
        <tissue evidence="9">Whole body</tissue>
    </source>
</reference>
<dbReference type="InterPro" id="IPR001254">
    <property type="entry name" value="Trypsin_dom"/>
</dbReference>
<feature type="region of interest" description="Disordered" evidence="6">
    <location>
        <begin position="38"/>
        <end position="77"/>
    </location>
</feature>
<dbReference type="InterPro" id="IPR043504">
    <property type="entry name" value="Peptidase_S1_PA_chymotrypsin"/>
</dbReference>
<sequence>MSKSLLICSILSLATLISSQEQAGGDLTDLINQVFSTQRPNVSNPTRTSGDNNGGNTGTGGGVNLEPNLNPDTGNTGGGIPGTDQCTCVPYYLCNNGSVNTNGEGVLDIRINEGPCGDYIDICCDKERTTDNPILPTPNPDKKVGCGYRNPDGIAFRITGDKDDESQYGEFPWMVAVLREEVFQGSPEVLNVYQCGGALIHPRVVLTAAHCVSAKNKKFKIRAGEWDTQTKKELYPHQDRQVQRVISHKDYYAGALYNDIALLLLDTPVEIAENVNVICLPNQDANYDNSRCYASGWGKDVFGKEGKYQVIMKKIDLPIVPRDKCLDELRKTRLGKYFELHSSFVCAGGEKGRDTCKGDGGSPLVCPIPGQQERYVHVGIVAWGIGCGDSNTPGVYASVAKFRNWIDTQLGLLDIQERPYLYDN</sequence>
<evidence type="ECO:0000256" key="5">
    <source>
        <dbReference type="ARBA" id="ARBA00076468"/>
    </source>
</evidence>
<keyword evidence="7" id="KW-0732">Signal</keyword>
<dbReference type="PROSITE" id="PS00134">
    <property type="entry name" value="TRYPSIN_HIS"/>
    <property type="match status" value="1"/>
</dbReference>
<name>A0AAW1U5N6_9CUCU</name>
<dbReference type="InterPro" id="IPR041515">
    <property type="entry name" value="PPAF-2-like_Clip"/>
</dbReference>
<keyword evidence="3" id="KW-1015">Disulfide bond</keyword>
<evidence type="ECO:0000256" key="4">
    <source>
        <dbReference type="ARBA" id="ARBA00068096"/>
    </source>
</evidence>
<keyword evidence="2" id="KW-0964">Secreted</keyword>
<dbReference type="GO" id="GO:0005576">
    <property type="term" value="C:extracellular region"/>
    <property type="evidence" value="ECO:0007669"/>
    <property type="project" value="UniProtKB-SubCell"/>
</dbReference>
<dbReference type="FunFam" id="2.40.10.10:FF:000038">
    <property type="entry name" value="Serine protease"/>
    <property type="match status" value="1"/>
</dbReference>
<feature type="chain" id="PRO_5043654463" description="Phenoloxidase-activating factor 2" evidence="7">
    <location>
        <begin position="20"/>
        <end position="424"/>
    </location>
</feature>
<evidence type="ECO:0000256" key="3">
    <source>
        <dbReference type="ARBA" id="ARBA00023157"/>
    </source>
</evidence>
<dbReference type="PRINTS" id="PR00722">
    <property type="entry name" value="CHYMOTRYPSIN"/>
</dbReference>
<evidence type="ECO:0000256" key="6">
    <source>
        <dbReference type="SAM" id="MobiDB-lite"/>
    </source>
</evidence>
<dbReference type="Gene3D" id="2.40.10.10">
    <property type="entry name" value="Trypsin-like serine proteases"/>
    <property type="match status" value="1"/>
</dbReference>
<dbReference type="PROSITE" id="PS50240">
    <property type="entry name" value="TRYPSIN_DOM"/>
    <property type="match status" value="1"/>
</dbReference>
<evidence type="ECO:0000313" key="9">
    <source>
        <dbReference type="EMBL" id="KAK9878966.1"/>
    </source>
</evidence>
<dbReference type="Pfam" id="PF00089">
    <property type="entry name" value="Trypsin"/>
    <property type="match status" value="1"/>
</dbReference>
<organism evidence="9 10">
    <name type="scientific">Henosepilachna vigintioctopunctata</name>
    <dbReference type="NCBI Taxonomy" id="420089"/>
    <lineage>
        <taxon>Eukaryota</taxon>
        <taxon>Metazoa</taxon>
        <taxon>Ecdysozoa</taxon>
        <taxon>Arthropoda</taxon>
        <taxon>Hexapoda</taxon>
        <taxon>Insecta</taxon>
        <taxon>Pterygota</taxon>
        <taxon>Neoptera</taxon>
        <taxon>Endopterygota</taxon>
        <taxon>Coleoptera</taxon>
        <taxon>Polyphaga</taxon>
        <taxon>Cucujiformia</taxon>
        <taxon>Coccinelloidea</taxon>
        <taxon>Coccinellidae</taxon>
        <taxon>Epilachninae</taxon>
        <taxon>Epilachnini</taxon>
        <taxon>Henosepilachna</taxon>
    </lineage>
</organism>
<dbReference type="Pfam" id="PF18322">
    <property type="entry name" value="CLIP_1"/>
    <property type="match status" value="1"/>
</dbReference>
<evidence type="ECO:0000256" key="2">
    <source>
        <dbReference type="ARBA" id="ARBA00022525"/>
    </source>
</evidence>
<dbReference type="InterPro" id="IPR001314">
    <property type="entry name" value="Peptidase_S1A"/>
</dbReference>
<dbReference type="AlphaFoldDB" id="A0AAW1U5N6"/>
<dbReference type="PANTHER" id="PTHR24258:SF129">
    <property type="entry name" value="LP15124P-RELATED"/>
    <property type="match status" value="1"/>
</dbReference>
<dbReference type="GO" id="GO:0004252">
    <property type="term" value="F:serine-type endopeptidase activity"/>
    <property type="evidence" value="ECO:0007669"/>
    <property type="project" value="InterPro"/>
</dbReference>
<dbReference type="InterPro" id="IPR009003">
    <property type="entry name" value="Peptidase_S1_PA"/>
</dbReference>
<dbReference type="EMBL" id="JARQZJ010000061">
    <property type="protein sequence ID" value="KAK9878966.1"/>
    <property type="molecule type" value="Genomic_DNA"/>
</dbReference>
<evidence type="ECO:0000313" key="10">
    <source>
        <dbReference type="Proteomes" id="UP001431783"/>
    </source>
</evidence>
<dbReference type="GO" id="GO:0006508">
    <property type="term" value="P:proteolysis"/>
    <property type="evidence" value="ECO:0007669"/>
    <property type="project" value="InterPro"/>
</dbReference>
<dbReference type="CDD" id="cd00190">
    <property type="entry name" value="Tryp_SPc"/>
    <property type="match status" value="1"/>
</dbReference>
<gene>
    <name evidence="9" type="ORF">WA026_003785</name>
</gene>
<protein>
    <recommendedName>
        <fullName evidence="4">Phenoloxidase-activating factor 2</fullName>
    </recommendedName>
    <alternativeName>
        <fullName evidence="5">Prophenoloxidase-activating factor II</fullName>
    </alternativeName>
</protein>
<dbReference type="PANTHER" id="PTHR24258">
    <property type="entry name" value="SERINE PROTEASE-RELATED"/>
    <property type="match status" value="1"/>
</dbReference>
<evidence type="ECO:0000256" key="1">
    <source>
        <dbReference type="ARBA" id="ARBA00004613"/>
    </source>
</evidence>
<evidence type="ECO:0000259" key="8">
    <source>
        <dbReference type="PROSITE" id="PS50240"/>
    </source>
</evidence>
<feature type="domain" description="Peptidase S1" evidence="8">
    <location>
        <begin position="158"/>
        <end position="411"/>
    </location>
</feature>